<feature type="domain" description="CCHC-type" evidence="4">
    <location>
        <begin position="199"/>
        <end position="215"/>
    </location>
</feature>
<feature type="compositionally biased region" description="Basic and acidic residues" evidence="3">
    <location>
        <begin position="481"/>
        <end position="491"/>
    </location>
</feature>
<dbReference type="SMART" id="SM00343">
    <property type="entry name" value="ZnF_C2HC"/>
    <property type="match status" value="1"/>
</dbReference>
<evidence type="ECO:0000259" key="4">
    <source>
        <dbReference type="PROSITE" id="PS50158"/>
    </source>
</evidence>
<evidence type="ECO:0000256" key="1">
    <source>
        <dbReference type="ARBA" id="ARBA00022750"/>
    </source>
</evidence>
<evidence type="ECO:0000313" key="5">
    <source>
        <dbReference type="EMBL" id="OMO88735.1"/>
    </source>
</evidence>
<dbReference type="SUPFAM" id="SSF56672">
    <property type="entry name" value="DNA/RNA polymerases"/>
    <property type="match status" value="1"/>
</dbReference>
<dbReference type="EMBL" id="AWWV01008929">
    <property type="protein sequence ID" value="OMO88735.1"/>
    <property type="molecule type" value="Genomic_DNA"/>
</dbReference>
<evidence type="ECO:0000256" key="3">
    <source>
        <dbReference type="SAM" id="MobiDB-lite"/>
    </source>
</evidence>
<comment type="caution">
    <text evidence="5">The sequence shown here is derived from an EMBL/GenBank/DDBJ whole genome shotgun (WGS) entry which is preliminary data.</text>
</comment>
<organism evidence="5 6">
    <name type="scientific">Corchorus capsularis</name>
    <name type="common">Jute</name>
    <dbReference type="NCBI Taxonomy" id="210143"/>
    <lineage>
        <taxon>Eukaryota</taxon>
        <taxon>Viridiplantae</taxon>
        <taxon>Streptophyta</taxon>
        <taxon>Embryophyta</taxon>
        <taxon>Tracheophyta</taxon>
        <taxon>Spermatophyta</taxon>
        <taxon>Magnoliopsida</taxon>
        <taxon>eudicotyledons</taxon>
        <taxon>Gunneridae</taxon>
        <taxon>Pentapetalae</taxon>
        <taxon>rosids</taxon>
        <taxon>malvids</taxon>
        <taxon>Malvales</taxon>
        <taxon>Malvaceae</taxon>
        <taxon>Grewioideae</taxon>
        <taxon>Apeibeae</taxon>
        <taxon>Corchorus</taxon>
    </lineage>
</organism>
<dbReference type="GO" id="GO:0004190">
    <property type="term" value="F:aspartic-type endopeptidase activity"/>
    <property type="evidence" value="ECO:0007669"/>
    <property type="project" value="UniProtKB-KW"/>
</dbReference>
<dbReference type="PANTHER" id="PTHR11439:SF491">
    <property type="entry name" value="INTEGRASE CATALYTIC DOMAIN-CONTAINING PROTEIN"/>
    <property type="match status" value="1"/>
</dbReference>
<keyword evidence="1" id="KW-0645">Protease</keyword>
<dbReference type="InterPro" id="IPR036875">
    <property type="entry name" value="Znf_CCHC_sf"/>
</dbReference>
<dbReference type="PROSITE" id="PS50158">
    <property type="entry name" value="ZF_CCHC"/>
    <property type="match status" value="1"/>
</dbReference>
<dbReference type="Pfam" id="PF22936">
    <property type="entry name" value="Pol_BBD"/>
    <property type="match status" value="1"/>
</dbReference>
<gene>
    <name evidence="5" type="ORF">CCACVL1_08236</name>
</gene>
<keyword evidence="1" id="KW-0064">Aspartyl protease</keyword>
<proteinExistence type="predicted"/>
<reference evidence="5 6" key="1">
    <citation type="submission" date="2013-09" db="EMBL/GenBank/DDBJ databases">
        <title>Corchorus capsularis genome sequencing.</title>
        <authorList>
            <person name="Alam M."/>
            <person name="Haque M.S."/>
            <person name="Islam M.S."/>
            <person name="Emdad E.M."/>
            <person name="Islam M.M."/>
            <person name="Ahmed B."/>
            <person name="Halim A."/>
            <person name="Hossen Q.M.M."/>
            <person name="Hossain M.Z."/>
            <person name="Ahmed R."/>
            <person name="Khan M.M."/>
            <person name="Islam R."/>
            <person name="Rashid M.M."/>
            <person name="Khan S.A."/>
            <person name="Rahman M.S."/>
            <person name="Alam M."/>
        </authorList>
    </citation>
    <scope>NUCLEOTIDE SEQUENCE [LARGE SCALE GENOMIC DNA]</scope>
    <source>
        <strain evidence="6">cv. CVL-1</strain>
        <tissue evidence="5">Whole seedling</tissue>
    </source>
</reference>
<dbReference type="InterPro" id="IPR013103">
    <property type="entry name" value="RVT_2"/>
</dbReference>
<dbReference type="AlphaFoldDB" id="A0A1R3J1M6"/>
<evidence type="ECO:0000313" key="6">
    <source>
        <dbReference type="Proteomes" id="UP000188268"/>
    </source>
</evidence>
<dbReference type="Gramene" id="OMO88735">
    <property type="protein sequence ID" value="OMO88735"/>
    <property type="gene ID" value="CCACVL1_08236"/>
</dbReference>
<dbReference type="InterPro" id="IPR043502">
    <property type="entry name" value="DNA/RNA_pol_sf"/>
</dbReference>
<dbReference type="InterPro" id="IPR001878">
    <property type="entry name" value="Znf_CCHC"/>
</dbReference>
<dbReference type="OrthoDB" id="1729718at2759"/>
<protein>
    <submittedName>
        <fullName evidence="5">Zinc finger, CCHC-type</fullName>
    </submittedName>
</protein>
<sequence length="817" mass="91949">MIQQNCAGAIDKEMLPEKSTDKEIKEINSKAHSVILLSLFDEVLREVVAEKDATSLWKALDDKYMKKSLINRLYQKQGLYTFKMAENTPIKDHLDSFNRIILDLGGVRVKIEDEDLALILLCSLPRSFQNFRDTMLYGRDTIALNDVKDALLSKEMQNKVSADVDGEAGLIVTRGRNKEKSSGTARFRSHSKSRVSSLRCFYCNEKGHLHKECPERKKGNSSEKKESNVKATAAIVQEGSSLVESSDDEVGTNVLTVSTAGSANKWVLYTGASYHMTFSRNLFTTFKEWNRSVMLGDETTLSVKGSGSVQIKTHDGTIRTFDAWLVPELRKNLISLGTLDKQGIYTLIGNSVIGEVAVSESLGDSNDRTELWHRRLGHMSEQGLAILSKKGLLDGLELGKLKFYESCFLGKQRRVKFSSGKHISKGILDYVHSDLWGPAPVESHSRCMYFVTFIDDYSRKGTDQRVVFDAPPLKSPSVTTKEPKTETDDLSKSIAKRRTRREIKKPQRYADCISVNVGEIDPIAYALLVAEIIDSNEPRSYKEAIKSENVAEWLLAMNEEMQSLAKNETWKLVPLPKGVRPEGIDYNEVFSPVVKHKTIRVLLAMKSLYGLKQSPRQWYKRFDSFMVSHDFARNKYDNCVYSKKLSDGSYIYLLLYVDDMLIAAKDLAEINSLKALLSSEFEMKDLGAAKKILGMKIWRDRKAGLFALPSSDDEVNCMSRIPYSSAVGSLMYAMVCTRPDLAHAVSVVSRFMSNPGKAHWESVKWIMRYLNGTKNVCLVYGSDGNSGLIGYADSDYTGELIRRRSLPVDVDQIDRTT</sequence>
<keyword evidence="1" id="KW-0378">Hydrolase</keyword>
<accession>A0A1R3J1M6</accession>
<dbReference type="Gene3D" id="4.10.60.10">
    <property type="entry name" value="Zinc finger, CCHC-type"/>
    <property type="match status" value="1"/>
</dbReference>
<dbReference type="InterPro" id="IPR054722">
    <property type="entry name" value="PolX-like_BBD"/>
</dbReference>
<keyword evidence="2" id="KW-0863">Zinc-finger</keyword>
<dbReference type="SUPFAM" id="SSF57756">
    <property type="entry name" value="Retrovirus zinc finger-like domains"/>
    <property type="match status" value="1"/>
</dbReference>
<keyword evidence="6" id="KW-1185">Reference proteome</keyword>
<dbReference type="STRING" id="210143.A0A1R3J1M6"/>
<name>A0A1R3J1M6_COCAP</name>
<dbReference type="Proteomes" id="UP000188268">
    <property type="component" value="Unassembled WGS sequence"/>
</dbReference>
<dbReference type="PANTHER" id="PTHR11439">
    <property type="entry name" value="GAG-POL-RELATED RETROTRANSPOSON"/>
    <property type="match status" value="1"/>
</dbReference>
<dbReference type="OMA" id="HEQRINQ"/>
<keyword evidence="2" id="KW-0479">Metal-binding</keyword>
<keyword evidence="2" id="KW-0862">Zinc</keyword>
<dbReference type="Pfam" id="PF07727">
    <property type="entry name" value="RVT_2"/>
    <property type="match status" value="1"/>
</dbReference>
<evidence type="ECO:0000256" key="2">
    <source>
        <dbReference type="PROSITE-ProRule" id="PRU00047"/>
    </source>
</evidence>
<feature type="region of interest" description="Disordered" evidence="3">
    <location>
        <begin position="471"/>
        <end position="494"/>
    </location>
</feature>
<dbReference type="GO" id="GO:0008270">
    <property type="term" value="F:zinc ion binding"/>
    <property type="evidence" value="ECO:0007669"/>
    <property type="project" value="UniProtKB-KW"/>
</dbReference>
<dbReference type="GO" id="GO:0003676">
    <property type="term" value="F:nucleic acid binding"/>
    <property type="evidence" value="ECO:0007669"/>
    <property type="project" value="InterPro"/>
</dbReference>
<dbReference type="Pfam" id="PF14223">
    <property type="entry name" value="Retrotran_gag_2"/>
    <property type="match status" value="1"/>
</dbReference>